<dbReference type="InterPro" id="IPR034214">
    <property type="entry name" value="Ba3_CcO_II_C"/>
</dbReference>
<dbReference type="EMBL" id="PPPD01000003">
    <property type="protein sequence ID" value="PNY79594.1"/>
    <property type="molecule type" value="Genomic_DNA"/>
</dbReference>
<dbReference type="PROSITE" id="PS00078">
    <property type="entry name" value="COX2"/>
    <property type="match status" value="1"/>
</dbReference>
<dbReference type="Proteomes" id="UP000236379">
    <property type="component" value="Unassembled WGS sequence"/>
</dbReference>
<dbReference type="OrthoDB" id="9773456at2"/>
<feature type="domain" description="Cytochrome oxidase subunit II copper A binding" evidence="4">
    <location>
        <begin position="55"/>
        <end position="152"/>
    </location>
</feature>
<dbReference type="PROSITE" id="PS50857">
    <property type="entry name" value="COX2_CUA"/>
    <property type="match status" value="1"/>
</dbReference>
<proteinExistence type="predicted"/>
<reference evidence="5 6" key="1">
    <citation type="submission" date="2018-01" db="EMBL/GenBank/DDBJ databases">
        <title>Deinococcus koreensis sp. nov., a radiation-resistant bacterium isolated from river water.</title>
        <authorList>
            <person name="Choi A."/>
        </authorList>
    </citation>
    <scope>NUCLEOTIDE SEQUENCE [LARGE SCALE GENOMIC DNA]</scope>
    <source>
        <strain evidence="5 6">SJW1-2</strain>
    </source>
</reference>
<dbReference type="InterPro" id="IPR001505">
    <property type="entry name" value="Copper_CuA"/>
</dbReference>
<dbReference type="SUPFAM" id="SSF49503">
    <property type="entry name" value="Cupredoxins"/>
    <property type="match status" value="1"/>
</dbReference>
<organism evidence="5 6">
    <name type="scientific">Deinococcus koreensis</name>
    <dbReference type="NCBI Taxonomy" id="2054903"/>
    <lineage>
        <taxon>Bacteria</taxon>
        <taxon>Thermotogati</taxon>
        <taxon>Deinococcota</taxon>
        <taxon>Deinococci</taxon>
        <taxon>Deinococcales</taxon>
        <taxon>Deinococcaceae</taxon>
        <taxon>Deinococcus</taxon>
    </lineage>
</organism>
<dbReference type="GO" id="GO:0004129">
    <property type="term" value="F:cytochrome-c oxidase activity"/>
    <property type="evidence" value="ECO:0007669"/>
    <property type="project" value="InterPro"/>
</dbReference>
<evidence type="ECO:0000256" key="3">
    <source>
        <dbReference type="ARBA" id="ARBA00023008"/>
    </source>
</evidence>
<name>A0A2K3USS8_9DEIO</name>
<protein>
    <submittedName>
        <fullName evidence="5">Cytochrome C oxidase subunit II</fullName>
    </submittedName>
</protein>
<dbReference type="GO" id="GO:0016020">
    <property type="term" value="C:membrane"/>
    <property type="evidence" value="ECO:0007669"/>
    <property type="project" value="InterPro"/>
</dbReference>
<dbReference type="InterPro" id="IPR051403">
    <property type="entry name" value="NosZ/Cyto_c_oxidase_sub2"/>
</dbReference>
<dbReference type="PANTHER" id="PTHR42838">
    <property type="entry name" value="CYTOCHROME C OXIDASE SUBUNIT II"/>
    <property type="match status" value="1"/>
</dbReference>
<dbReference type="PANTHER" id="PTHR42838:SF2">
    <property type="entry name" value="NITROUS-OXIDE REDUCTASE"/>
    <property type="match status" value="1"/>
</dbReference>
<accession>A0A2K3USS8</accession>
<dbReference type="InterPro" id="IPR008972">
    <property type="entry name" value="Cupredoxin"/>
</dbReference>
<comment type="caution">
    <text evidence="5">The sequence shown here is derived from an EMBL/GenBank/DDBJ whole genome shotgun (WGS) entry which is preliminary data.</text>
</comment>
<sequence length="152" mass="16022">MVVLLFVAVLASFVSGTYPSLTGESGHHVAGVRNGRVDPRLLGATPFATPGTRQNADGTYEAFVVARAFQFEPAVLKVPAGQPVTIHVTSADVMHGLMIVGTNINTTVIPGQVSSFTTTFRREGTLDVICNEYCGSGHHGMISRLTVEVGPP</sequence>
<gene>
    <name evidence="5" type="ORF">CVO96_19205</name>
</gene>
<keyword evidence="6" id="KW-1185">Reference proteome</keyword>
<evidence type="ECO:0000313" key="5">
    <source>
        <dbReference type="EMBL" id="PNY79594.1"/>
    </source>
</evidence>
<evidence type="ECO:0000259" key="4">
    <source>
        <dbReference type="PROSITE" id="PS50857"/>
    </source>
</evidence>
<evidence type="ECO:0000256" key="1">
    <source>
        <dbReference type="ARBA" id="ARBA00004196"/>
    </source>
</evidence>
<dbReference type="Gene3D" id="2.60.40.420">
    <property type="entry name" value="Cupredoxins - blue copper proteins"/>
    <property type="match status" value="1"/>
</dbReference>
<keyword evidence="2" id="KW-0479">Metal-binding</keyword>
<evidence type="ECO:0000313" key="6">
    <source>
        <dbReference type="Proteomes" id="UP000236379"/>
    </source>
</evidence>
<dbReference type="AlphaFoldDB" id="A0A2K3USS8"/>
<dbReference type="InterPro" id="IPR002429">
    <property type="entry name" value="CcO_II-like_C"/>
</dbReference>
<dbReference type="GO" id="GO:0030313">
    <property type="term" value="C:cell envelope"/>
    <property type="evidence" value="ECO:0007669"/>
    <property type="project" value="UniProtKB-SubCell"/>
</dbReference>
<dbReference type="Pfam" id="PF00116">
    <property type="entry name" value="COX2"/>
    <property type="match status" value="1"/>
</dbReference>
<evidence type="ECO:0000256" key="2">
    <source>
        <dbReference type="ARBA" id="ARBA00022723"/>
    </source>
</evidence>
<comment type="subcellular location">
    <subcellularLocation>
        <location evidence="1">Cell envelope</location>
    </subcellularLocation>
</comment>
<dbReference type="GO" id="GO:0005507">
    <property type="term" value="F:copper ion binding"/>
    <property type="evidence" value="ECO:0007669"/>
    <property type="project" value="InterPro"/>
</dbReference>
<dbReference type="CDD" id="cd13913">
    <property type="entry name" value="ba3_CcO_II_C"/>
    <property type="match status" value="1"/>
</dbReference>
<keyword evidence="3" id="KW-0186">Copper</keyword>